<dbReference type="InterPro" id="IPR015943">
    <property type="entry name" value="WD40/YVTN_repeat-like_dom_sf"/>
</dbReference>
<dbReference type="AlphaFoldDB" id="A0A2R8B3H0"/>
<dbReference type="GO" id="GO:0010411">
    <property type="term" value="P:xyloglucan metabolic process"/>
    <property type="evidence" value="ECO:0007669"/>
    <property type="project" value="TreeGrafter"/>
</dbReference>
<dbReference type="PANTHER" id="PTHR43739:SF5">
    <property type="entry name" value="EXO-ALPHA-SIALIDASE"/>
    <property type="match status" value="1"/>
</dbReference>
<dbReference type="Gene3D" id="2.130.10.10">
    <property type="entry name" value="YVTN repeat-like/Quinoprotein amine dehydrogenase"/>
    <property type="match status" value="1"/>
</dbReference>
<dbReference type="Proteomes" id="UP000244924">
    <property type="component" value="Unassembled WGS sequence"/>
</dbReference>
<accession>A0A2R8B3H0</accession>
<gene>
    <name evidence="1" type="ORF">DEA8626_00537</name>
</gene>
<name>A0A2R8B3H0_9RHOB</name>
<dbReference type="EMBL" id="OMOQ01000001">
    <property type="protein sequence ID" value="SPH17023.1"/>
    <property type="molecule type" value="Genomic_DNA"/>
</dbReference>
<evidence type="ECO:0000313" key="2">
    <source>
        <dbReference type="Proteomes" id="UP000244924"/>
    </source>
</evidence>
<dbReference type="RefSeq" id="WP_108851506.1">
    <property type="nucleotide sequence ID" value="NZ_OMOQ01000001.1"/>
</dbReference>
<dbReference type="CDD" id="cd15482">
    <property type="entry name" value="Sialidase_non-viral"/>
    <property type="match status" value="1"/>
</dbReference>
<dbReference type="SUPFAM" id="SSF110296">
    <property type="entry name" value="Oligoxyloglucan reducing end-specific cellobiohydrolase"/>
    <property type="match status" value="1"/>
</dbReference>
<dbReference type="InterPro" id="IPR052025">
    <property type="entry name" value="Xyloglucanase_GH74"/>
</dbReference>
<protein>
    <recommendedName>
        <fullName evidence="3">Ycf48-like protein</fullName>
    </recommendedName>
</protein>
<organism evidence="1 2">
    <name type="scientific">Albidovulum aquaemixtae</name>
    <dbReference type="NCBI Taxonomy" id="1542388"/>
    <lineage>
        <taxon>Bacteria</taxon>
        <taxon>Pseudomonadati</taxon>
        <taxon>Pseudomonadota</taxon>
        <taxon>Alphaproteobacteria</taxon>
        <taxon>Rhodobacterales</taxon>
        <taxon>Paracoccaceae</taxon>
        <taxon>Albidovulum</taxon>
    </lineage>
</organism>
<proteinExistence type="predicted"/>
<evidence type="ECO:0008006" key="3">
    <source>
        <dbReference type="Google" id="ProtNLM"/>
    </source>
</evidence>
<dbReference type="OrthoDB" id="9764804at2"/>
<sequence length="388" mass="41521">MSSRPIQILVGTNKGAFIINGVGDRSGWTVRGPHCDGWPINHMVGDAETGTIWAGGGGDWHGAGVWRSDDGGERWEVTRLTRGQMDDWAANDPDFAKMIGWTDGALPFGADFSQIWSLGVSHGTLYAGTKPATLLASRDAGKSWAKVDGLTDHPSAETWNPGAAGLVLHSIVSAPGDRGKLWVGISAAGVFATEDGGKSWDRRNRLSNAEACGHHDHPAAPRDGEIGHCVHNMVRASGTADLLYQQNHHGVWRSSDGGRSWDDITDGLPSTFGFPIRVHPRDPDTIWTLPLNGDSAGRYPPGAAAAVWRSRDGGQSWQAHREGLPQEACFFTVLRQAMAGDARDPAGVYFGTNSGSVFASLDEGETWNEIARHLPTVLAVEVLDRAAP</sequence>
<dbReference type="PANTHER" id="PTHR43739">
    <property type="entry name" value="XYLOGLUCANASE (EUROFUNG)"/>
    <property type="match status" value="1"/>
</dbReference>
<reference evidence="1 2" key="1">
    <citation type="submission" date="2018-03" db="EMBL/GenBank/DDBJ databases">
        <authorList>
            <person name="Keele B.F."/>
        </authorList>
    </citation>
    <scope>NUCLEOTIDE SEQUENCE [LARGE SCALE GENOMIC DNA]</scope>
    <source>
        <strain evidence="1 2">CECT 8626</strain>
    </source>
</reference>
<keyword evidence="2" id="KW-1185">Reference proteome</keyword>
<evidence type="ECO:0000313" key="1">
    <source>
        <dbReference type="EMBL" id="SPH17023.1"/>
    </source>
</evidence>